<gene>
    <name evidence="2" type="ORF">GCM10010136_29060</name>
</gene>
<dbReference type="EMBL" id="BMZO01000010">
    <property type="protein sequence ID" value="GHC77675.1"/>
    <property type="molecule type" value="Genomic_DNA"/>
</dbReference>
<dbReference type="Proteomes" id="UP000641137">
    <property type="component" value="Unassembled WGS sequence"/>
</dbReference>
<dbReference type="InterPro" id="IPR013783">
    <property type="entry name" value="Ig-like_fold"/>
</dbReference>
<reference evidence="2" key="2">
    <citation type="submission" date="2020-09" db="EMBL/GenBank/DDBJ databases">
        <authorList>
            <person name="Sun Q."/>
            <person name="Kim S."/>
        </authorList>
    </citation>
    <scope>NUCLEOTIDE SEQUENCE</scope>
    <source>
        <strain evidence="2">KCTC 42097</strain>
    </source>
</reference>
<proteinExistence type="predicted"/>
<evidence type="ECO:0000256" key="1">
    <source>
        <dbReference type="SAM" id="MobiDB-lite"/>
    </source>
</evidence>
<feature type="region of interest" description="Disordered" evidence="1">
    <location>
        <begin position="181"/>
        <end position="207"/>
    </location>
</feature>
<name>A0A8J3DPN3_9HYPH</name>
<dbReference type="Pfam" id="PF17963">
    <property type="entry name" value="Big_9"/>
    <property type="match status" value="1"/>
</dbReference>
<accession>A0A8J3DPN3</accession>
<comment type="caution">
    <text evidence="2">The sequence shown here is derived from an EMBL/GenBank/DDBJ whole genome shotgun (WGS) entry which is preliminary data.</text>
</comment>
<sequence length="493" mass="53829">MFLAITKALQSAKDSLNELESRLLNWSFKREALPAQSEKIGNQDRTIKVEKGAAARDFSSKAMKLSALSRDDELLQSDQPQHKNVSREFVPGEDLTVAISELLPHLTREEAQSYILASVSSPDEPKAHVNAQLAAGGSMRFSIGAEQRSPVTLNLVLRKAGEAEGKHITEDAVLHLQPASLSAERQKSEKQKAANTGNDGDDAAPSDSTPICIHELETMEDRKTIVFLAKLFEDFHSLSGPVKVVSSGRFQKVTVKGNVLQLLPEKDFNGYTSIILAHEDGERVRYEEISVQVAPVNDVPVVVRQIADRVYDAGTKFFIDYGSIFADSDSPKLTVSVLGLEKFDDFIGVDRRNMTITGIMPEKMSAPVMIVAQDEHGAKASVLFKIATSEQTNPLKAYDDEIRGISAGDKIEISLAQLVANDIAVPGHSDRCGTVQYDAITTLPRYGRISAKGDGSGDLLYTASDRFLGLDSFEYLATDGIHNARATVYLFGE</sequence>
<evidence type="ECO:0000313" key="2">
    <source>
        <dbReference type="EMBL" id="GHC77675.1"/>
    </source>
</evidence>
<evidence type="ECO:0000313" key="3">
    <source>
        <dbReference type="Proteomes" id="UP000641137"/>
    </source>
</evidence>
<protein>
    <submittedName>
        <fullName evidence="2">Uncharacterized protein</fullName>
    </submittedName>
</protein>
<dbReference type="Gene3D" id="2.60.40.10">
    <property type="entry name" value="Immunoglobulins"/>
    <property type="match status" value="1"/>
</dbReference>
<dbReference type="AlphaFoldDB" id="A0A8J3DPN3"/>
<organism evidence="2 3">
    <name type="scientific">Limoniibacter endophyticus</name>
    <dbReference type="NCBI Taxonomy" id="1565040"/>
    <lineage>
        <taxon>Bacteria</taxon>
        <taxon>Pseudomonadati</taxon>
        <taxon>Pseudomonadota</taxon>
        <taxon>Alphaproteobacteria</taxon>
        <taxon>Hyphomicrobiales</taxon>
        <taxon>Bartonellaceae</taxon>
        <taxon>Limoniibacter</taxon>
    </lineage>
</organism>
<reference evidence="2" key="1">
    <citation type="journal article" date="2014" name="Int. J. Syst. Evol. Microbiol.">
        <title>Complete genome sequence of Corynebacterium casei LMG S-19264T (=DSM 44701T), isolated from a smear-ripened cheese.</title>
        <authorList>
            <consortium name="US DOE Joint Genome Institute (JGI-PGF)"/>
            <person name="Walter F."/>
            <person name="Albersmeier A."/>
            <person name="Kalinowski J."/>
            <person name="Ruckert C."/>
        </authorList>
    </citation>
    <scope>NUCLEOTIDE SEQUENCE</scope>
    <source>
        <strain evidence="2">KCTC 42097</strain>
    </source>
</reference>
<keyword evidence="3" id="KW-1185">Reference proteome</keyword>